<feature type="compositionally biased region" description="Basic and acidic residues" evidence="1">
    <location>
        <begin position="119"/>
        <end position="129"/>
    </location>
</feature>
<gene>
    <name evidence="2" type="ORF">AVDCRST_MAG47-1600</name>
</gene>
<feature type="region of interest" description="Disordered" evidence="1">
    <location>
        <begin position="1"/>
        <end position="251"/>
    </location>
</feature>
<feature type="compositionally biased region" description="Basic residues" evidence="1">
    <location>
        <begin position="149"/>
        <end position="166"/>
    </location>
</feature>
<feature type="compositionally biased region" description="Low complexity" evidence="1">
    <location>
        <begin position="303"/>
        <end position="315"/>
    </location>
</feature>
<feature type="region of interest" description="Disordered" evidence="1">
    <location>
        <begin position="264"/>
        <end position="315"/>
    </location>
</feature>
<dbReference type="EMBL" id="CADCUK010000108">
    <property type="protein sequence ID" value="CAA9374035.1"/>
    <property type="molecule type" value="Genomic_DNA"/>
</dbReference>
<organism evidence="2">
    <name type="scientific">uncultured Nocardioidaceae bacterium</name>
    <dbReference type="NCBI Taxonomy" id="253824"/>
    <lineage>
        <taxon>Bacteria</taxon>
        <taxon>Bacillati</taxon>
        <taxon>Actinomycetota</taxon>
        <taxon>Actinomycetes</taxon>
        <taxon>Propionibacteriales</taxon>
        <taxon>Nocardioidaceae</taxon>
        <taxon>environmental samples</taxon>
    </lineage>
</organism>
<proteinExistence type="predicted"/>
<feature type="compositionally biased region" description="Low complexity" evidence="1">
    <location>
        <begin position="48"/>
        <end position="84"/>
    </location>
</feature>
<sequence length="315" mass="34918">GKQPRRTRRRHPGPAVRGRDHVRPAPPAGRRLGRRHRGVGRAVRRRGVLPSRRPVRAQPRAPVVAAAPPLQPSPGGRAVPACPGGRRGGPRGEPVLDRRGDRGRRGRRPAAQRHVAVVADDRRRPHDRAPAAARAARAARPAGGAPLRRPPRHVGHLLRGAVHPRHAVPPSGGGGADRRRALRARGAARTAVLAARPRRVRADGLRSRALPRLRPQPDRRHHRTGPRPAGQPPRLRQRRHRRARPGLRPWHRYAGGRRTVERPAARGAQGVGRARRRRCRHRRGRAGVRPCRDHRHRRRPHGLRAPVAAARPPPL</sequence>
<accession>A0A6J4N1Q4</accession>
<keyword evidence="2" id="KW-0378">Hydrolase</keyword>
<dbReference type="GO" id="GO:0047971">
    <property type="term" value="F:guanidinobutyrase activity"/>
    <property type="evidence" value="ECO:0007669"/>
    <property type="project" value="UniProtKB-EC"/>
</dbReference>
<evidence type="ECO:0000313" key="2">
    <source>
        <dbReference type="EMBL" id="CAA9374035.1"/>
    </source>
</evidence>
<evidence type="ECO:0000256" key="1">
    <source>
        <dbReference type="SAM" id="MobiDB-lite"/>
    </source>
</evidence>
<feature type="compositionally biased region" description="Basic residues" evidence="1">
    <location>
        <begin position="31"/>
        <end position="47"/>
    </location>
</feature>
<feature type="non-terminal residue" evidence="2">
    <location>
        <position position="1"/>
    </location>
</feature>
<protein>
    <submittedName>
        <fullName evidence="2">Guanidinobutyrase</fullName>
        <ecNumber evidence="2">3.5.3.7</ecNumber>
    </submittedName>
</protein>
<reference evidence="2" key="1">
    <citation type="submission" date="2020-02" db="EMBL/GenBank/DDBJ databases">
        <authorList>
            <person name="Meier V. D."/>
        </authorList>
    </citation>
    <scope>NUCLEOTIDE SEQUENCE</scope>
    <source>
        <strain evidence="2">AVDCRST_MAG47</strain>
    </source>
</reference>
<feature type="compositionally biased region" description="Low complexity" evidence="1">
    <location>
        <begin position="184"/>
        <end position="195"/>
    </location>
</feature>
<feature type="compositionally biased region" description="Low complexity" evidence="1">
    <location>
        <begin position="130"/>
        <end position="147"/>
    </location>
</feature>
<feature type="compositionally biased region" description="Basic residues" evidence="1">
    <location>
        <begin position="101"/>
        <end position="111"/>
    </location>
</feature>
<feature type="compositionally biased region" description="Basic residues" evidence="1">
    <location>
        <begin position="1"/>
        <end position="12"/>
    </location>
</feature>
<feature type="compositionally biased region" description="Basic residues" evidence="1">
    <location>
        <begin position="273"/>
        <end position="302"/>
    </location>
</feature>
<dbReference type="EC" id="3.5.3.7" evidence="2"/>
<feature type="non-terminal residue" evidence="2">
    <location>
        <position position="315"/>
    </location>
</feature>
<dbReference type="AlphaFoldDB" id="A0A6J4N1Q4"/>
<name>A0A6J4N1Q4_9ACTN</name>
<feature type="compositionally biased region" description="Basic residues" evidence="1">
    <location>
        <begin position="235"/>
        <end position="251"/>
    </location>
</feature>